<dbReference type="InterPro" id="IPR005243">
    <property type="entry name" value="THIRX-like_proc"/>
</dbReference>
<gene>
    <name evidence="4" type="ORF">SAMN05421760_105187</name>
</gene>
<evidence type="ECO:0000259" key="3">
    <source>
        <dbReference type="Pfam" id="PF13192"/>
    </source>
</evidence>
<evidence type="ECO:0000313" key="5">
    <source>
        <dbReference type="Proteomes" id="UP000185999"/>
    </source>
</evidence>
<proteinExistence type="predicted"/>
<dbReference type="NCBIfam" id="TIGR00412">
    <property type="entry name" value="redox_disulf_2"/>
    <property type="match status" value="1"/>
</dbReference>
<name>A0A1N7M5I9_9GAMM</name>
<dbReference type="STRING" id="619304.SAMN05421760_105187"/>
<dbReference type="Gene3D" id="3.40.30.10">
    <property type="entry name" value="Glutaredoxin"/>
    <property type="match status" value="1"/>
</dbReference>
<evidence type="ECO:0000256" key="2">
    <source>
        <dbReference type="PIRSR" id="PIRSR037031-51"/>
    </source>
</evidence>
<dbReference type="Pfam" id="PF13192">
    <property type="entry name" value="Thioredoxin_3"/>
    <property type="match status" value="1"/>
</dbReference>
<organism evidence="4 5">
    <name type="scientific">Neptunomonas antarctica</name>
    <dbReference type="NCBI Taxonomy" id="619304"/>
    <lineage>
        <taxon>Bacteria</taxon>
        <taxon>Pseudomonadati</taxon>
        <taxon>Pseudomonadota</taxon>
        <taxon>Gammaproteobacteria</taxon>
        <taxon>Oceanospirillales</taxon>
        <taxon>Oceanospirillaceae</taxon>
        <taxon>Neptunomonas</taxon>
    </lineage>
</organism>
<dbReference type="Proteomes" id="UP000185999">
    <property type="component" value="Unassembled WGS sequence"/>
</dbReference>
<keyword evidence="2" id="KW-0676">Redox-active center</keyword>
<protein>
    <submittedName>
        <fullName evidence="4">Small redox-active disulfide protein 2</fullName>
    </submittedName>
</protein>
<keyword evidence="5" id="KW-1185">Reference proteome</keyword>
<feature type="active site" description="Nucleophile" evidence="1">
    <location>
        <position position="14"/>
    </location>
</feature>
<sequence>MKTIKVLGSGCTKCQKTAEMISRIAAESAIEVSVIKVTDPAVMMEYGVMSTPAVVVDEQLMHSGSIPHRADVEAWLVKA</sequence>
<dbReference type="InterPro" id="IPR036249">
    <property type="entry name" value="Thioredoxin-like_sf"/>
</dbReference>
<feature type="disulfide bond" description="Redox-active" evidence="2">
    <location>
        <begin position="11"/>
        <end position="14"/>
    </location>
</feature>
<feature type="active site" description="Nucleophile" evidence="1">
    <location>
        <position position="11"/>
    </location>
</feature>
<evidence type="ECO:0000313" key="4">
    <source>
        <dbReference type="EMBL" id="SIS81358.1"/>
    </source>
</evidence>
<keyword evidence="2" id="KW-1015">Disulfide bond</keyword>
<dbReference type="SUPFAM" id="SSF52833">
    <property type="entry name" value="Thioredoxin-like"/>
    <property type="match status" value="1"/>
</dbReference>
<dbReference type="EMBL" id="FTOE01000005">
    <property type="protein sequence ID" value="SIS81358.1"/>
    <property type="molecule type" value="Genomic_DNA"/>
</dbReference>
<dbReference type="PIRSF" id="PIRSF037031">
    <property type="entry name" value="Redox_disulphide_2"/>
    <property type="match status" value="1"/>
</dbReference>
<dbReference type="PANTHER" id="PTHR36450:SF1">
    <property type="entry name" value="THIOREDOXIN"/>
    <property type="match status" value="1"/>
</dbReference>
<evidence type="ECO:0000256" key="1">
    <source>
        <dbReference type="PIRSR" id="PIRSR037031-50"/>
    </source>
</evidence>
<accession>A0A1N7M5I9</accession>
<dbReference type="PANTHER" id="PTHR36450">
    <property type="entry name" value="THIOREDOXIN"/>
    <property type="match status" value="1"/>
</dbReference>
<feature type="domain" description="Thioredoxin-like fold" evidence="3">
    <location>
        <begin position="3"/>
        <end position="76"/>
    </location>
</feature>
<reference evidence="5" key="1">
    <citation type="submission" date="2017-01" db="EMBL/GenBank/DDBJ databases">
        <authorList>
            <person name="Varghese N."/>
            <person name="Submissions S."/>
        </authorList>
    </citation>
    <scope>NUCLEOTIDE SEQUENCE [LARGE SCALE GENOMIC DNA]</scope>
    <source>
        <strain evidence="5">DSM 22306</strain>
    </source>
</reference>
<dbReference type="RefSeq" id="WP_054340231.1">
    <property type="nucleotide sequence ID" value="NZ_FTOE01000005.1"/>
</dbReference>
<dbReference type="AlphaFoldDB" id="A0A1N7M5I9"/>
<dbReference type="OrthoDB" id="9800630at2"/>
<dbReference type="InterPro" id="IPR012336">
    <property type="entry name" value="Thioredoxin-like_fold"/>
</dbReference>